<name>A0A803Q654_CANSA</name>
<reference evidence="3" key="1">
    <citation type="submission" date="2018-11" db="EMBL/GenBank/DDBJ databases">
        <authorList>
            <person name="Grassa J C."/>
        </authorList>
    </citation>
    <scope>NUCLEOTIDE SEQUENCE [LARGE SCALE GENOMIC DNA]</scope>
</reference>
<dbReference type="GO" id="GO:0008270">
    <property type="term" value="F:zinc ion binding"/>
    <property type="evidence" value="ECO:0007669"/>
    <property type="project" value="UniProtKB-KW"/>
</dbReference>
<sequence>MLVYIGLIEQLQRFFKVKKPTNVVSAKTEGTSTVTESDDECESLEAWEVVMKDRLLNVREMVGFSKELLSWLDKINSACDLQEAFDIIGMLADVFCAGCD</sequence>
<dbReference type="AlphaFoldDB" id="A0A803Q654"/>
<keyword evidence="4" id="KW-1185">Reference proteome</keyword>
<dbReference type="GO" id="GO:0009506">
    <property type="term" value="C:plasmodesma"/>
    <property type="evidence" value="ECO:0007669"/>
    <property type="project" value="TreeGrafter"/>
</dbReference>
<dbReference type="PANTHER" id="PTHR21725">
    <property type="entry name" value="E3 UBIQUITIN-PROTEIN LIGASE UBR4"/>
    <property type="match status" value="1"/>
</dbReference>
<keyword evidence="1" id="KW-0863">Zinc-finger</keyword>
<dbReference type="Gramene" id="evm.model.07.715">
    <property type="protein sequence ID" value="cds.evm.model.07.715"/>
    <property type="gene ID" value="evm.TU.07.715"/>
</dbReference>
<dbReference type="InterPro" id="IPR045189">
    <property type="entry name" value="UBR4-like"/>
</dbReference>
<evidence type="ECO:0000256" key="1">
    <source>
        <dbReference type="PROSITE-ProRule" id="PRU01388"/>
    </source>
</evidence>
<feature type="domain" description="E3 ubiquitin ligase UBR4 C-terminal" evidence="2">
    <location>
        <begin position="1"/>
        <end position="89"/>
    </location>
</feature>
<dbReference type="GO" id="GO:0009926">
    <property type="term" value="P:auxin polar transport"/>
    <property type="evidence" value="ECO:0007669"/>
    <property type="project" value="TreeGrafter"/>
</dbReference>
<keyword evidence="1" id="KW-0479">Metal-binding</keyword>
<dbReference type="GO" id="GO:0005829">
    <property type="term" value="C:cytosol"/>
    <property type="evidence" value="ECO:0007669"/>
    <property type="project" value="TreeGrafter"/>
</dbReference>
<protein>
    <recommendedName>
        <fullName evidence="2">E3 ubiquitin ligase UBR4 C-terminal domain-containing protein</fullName>
    </recommendedName>
</protein>
<reference evidence="3" key="2">
    <citation type="submission" date="2021-03" db="UniProtKB">
        <authorList>
            <consortium name="EnsemblPlants"/>
        </authorList>
    </citation>
    <scope>IDENTIFICATION</scope>
</reference>
<evidence type="ECO:0000313" key="3">
    <source>
        <dbReference type="EnsemblPlants" id="cds.evm.model.07.715"/>
    </source>
</evidence>
<accession>A0A803Q654</accession>
<evidence type="ECO:0000259" key="2">
    <source>
        <dbReference type="Pfam" id="PF13764"/>
    </source>
</evidence>
<dbReference type="EnsemblPlants" id="evm.model.07.715">
    <property type="protein sequence ID" value="cds.evm.model.07.715"/>
    <property type="gene ID" value="evm.TU.07.715"/>
</dbReference>
<dbReference type="PANTHER" id="PTHR21725:SF1">
    <property type="entry name" value="E3 UBIQUITIN-PROTEIN LIGASE UBR4"/>
    <property type="match status" value="1"/>
</dbReference>
<feature type="region of interest" description="UBR4 E3 catalytic module" evidence="1">
    <location>
        <begin position="1"/>
        <end position="100"/>
    </location>
</feature>
<dbReference type="EMBL" id="UZAU01000643">
    <property type="status" value="NOT_ANNOTATED_CDS"/>
    <property type="molecule type" value="Genomic_DNA"/>
</dbReference>
<proteinExistence type="inferred from homology"/>
<organism evidence="3 4">
    <name type="scientific">Cannabis sativa</name>
    <name type="common">Hemp</name>
    <name type="synonym">Marijuana</name>
    <dbReference type="NCBI Taxonomy" id="3483"/>
    <lineage>
        <taxon>Eukaryota</taxon>
        <taxon>Viridiplantae</taxon>
        <taxon>Streptophyta</taxon>
        <taxon>Embryophyta</taxon>
        <taxon>Tracheophyta</taxon>
        <taxon>Spermatophyta</taxon>
        <taxon>Magnoliopsida</taxon>
        <taxon>eudicotyledons</taxon>
        <taxon>Gunneridae</taxon>
        <taxon>Pentapetalae</taxon>
        <taxon>rosids</taxon>
        <taxon>fabids</taxon>
        <taxon>Rosales</taxon>
        <taxon>Cannabaceae</taxon>
        <taxon>Cannabis</taxon>
    </lineage>
</organism>
<comment type="similarity">
    <text evidence="1">Belongs to the UBR4 family.</text>
</comment>
<dbReference type="Pfam" id="PF13764">
    <property type="entry name" value="E3_UbLigase_R4"/>
    <property type="match status" value="1"/>
</dbReference>
<dbReference type="InterPro" id="IPR025704">
    <property type="entry name" value="E3_Ub_ligase_UBR4_C"/>
</dbReference>
<keyword evidence="1" id="KW-0862">Zinc</keyword>
<evidence type="ECO:0000313" key="4">
    <source>
        <dbReference type="Proteomes" id="UP000596661"/>
    </source>
</evidence>
<dbReference type="Proteomes" id="UP000596661">
    <property type="component" value="Chromosome 7"/>
</dbReference>
<dbReference type="PROSITE" id="PS52043">
    <property type="entry name" value="UBR4_E3"/>
    <property type="match status" value="1"/>
</dbReference>